<proteinExistence type="inferred from homology"/>
<dbReference type="GO" id="GO:0008270">
    <property type="term" value="F:zinc ion binding"/>
    <property type="evidence" value="ECO:0007669"/>
    <property type="project" value="UniProtKB-KW"/>
</dbReference>
<dbReference type="SUPFAM" id="SSF57903">
    <property type="entry name" value="FYVE/PHD zinc finger"/>
    <property type="match status" value="1"/>
</dbReference>
<comment type="domain">
    <text evidence="16">The PHD-type zinc finger mediates the binding to H3K4me3.</text>
</comment>
<feature type="binding site" evidence="14">
    <location>
        <position position="364"/>
    </location>
    <ligand>
        <name>Zn(2+)</name>
        <dbReference type="ChEBI" id="CHEBI:29105"/>
        <label>1</label>
    </ligand>
</feature>
<evidence type="ECO:0000313" key="19">
    <source>
        <dbReference type="EMBL" id="KAF2236449.1"/>
    </source>
</evidence>
<dbReference type="SMART" id="SM01408">
    <property type="entry name" value="ING"/>
    <property type="match status" value="1"/>
</dbReference>
<dbReference type="GO" id="GO:0006281">
    <property type="term" value="P:DNA repair"/>
    <property type="evidence" value="ECO:0007669"/>
    <property type="project" value="UniProtKB-KW"/>
</dbReference>
<evidence type="ECO:0000256" key="13">
    <source>
        <dbReference type="PIRSR" id="PIRSR628651-50"/>
    </source>
</evidence>
<dbReference type="GO" id="GO:0006355">
    <property type="term" value="P:regulation of DNA-templated transcription"/>
    <property type="evidence" value="ECO:0007669"/>
    <property type="project" value="TreeGrafter"/>
</dbReference>
<evidence type="ECO:0000256" key="11">
    <source>
        <dbReference type="ARBA" id="ARBA00023306"/>
    </source>
</evidence>
<feature type="compositionally biased region" description="Polar residues" evidence="17">
    <location>
        <begin position="231"/>
        <end position="251"/>
    </location>
</feature>
<feature type="compositionally biased region" description="Polar residues" evidence="17">
    <location>
        <begin position="144"/>
        <end position="159"/>
    </location>
</feature>
<feature type="region of interest" description="Disordered" evidence="17">
    <location>
        <begin position="186"/>
        <end position="357"/>
    </location>
</feature>
<evidence type="ECO:0000256" key="15">
    <source>
        <dbReference type="PROSITE-ProRule" id="PRU00146"/>
    </source>
</evidence>
<comment type="subunit">
    <text evidence="16">Component of an histone acetyltransferase complex. Interacts with H3K4me3 and to a lesser extent with H3K4me2.</text>
</comment>
<protein>
    <recommendedName>
        <fullName evidence="16">Chromatin modification-related protein</fullName>
    </recommendedName>
</protein>
<keyword evidence="9 16" id="KW-0539">Nucleus</keyword>
<evidence type="ECO:0000256" key="3">
    <source>
        <dbReference type="ARBA" id="ARBA00022723"/>
    </source>
</evidence>
<feature type="binding site" evidence="14">
    <location>
        <position position="402"/>
    </location>
    <ligand>
        <name>Zn(2+)</name>
        <dbReference type="ChEBI" id="CHEBI:29105"/>
        <label>2</label>
    </ligand>
</feature>
<dbReference type="InterPro" id="IPR019786">
    <property type="entry name" value="Zinc_finger_PHD-type_CS"/>
</dbReference>
<keyword evidence="4" id="KW-0227">DNA damage</keyword>
<evidence type="ECO:0000256" key="9">
    <source>
        <dbReference type="ARBA" id="ARBA00023242"/>
    </source>
</evidence>
<dbReference type="InterPro" id="IPR028651">
    <property type="entry name" value="ING_fam"/>
</dbReference>
<comment type="function">
    <text evidence="12">Component of the NuA4 histone acetyltransferase complex which is involved in transcriptional activation of selected genes principally by acetylation of nucleosomal histone H4 and H2A. The NuA4 complex is also involved in DNA repair. Involved in cell cycle progression and meiosis.</text>
</comment>
<dbReference type="Proteomes" id="UP000800092">
    <property type="component" value="Unassembled WGS sequence"/>
</dbReference>
<feature type="compositionally biased region" description="Basic residues" evidence="17">
    <location>
        <begin position="272"/>
        <end position="292"/>
    </location>
</feature>
<evidence type="ECO:0000256" key="10">
    <source>
        <dbReference type="ARBA" id="ARBA00023254"/>
    </source>
</evidence>
<dbReference type="OrthoDB" id="2505961at2759"/>
<evidence type="ECO:0000256" key="5">
    <source>
        <dbReference type="ARBA" id="ARBA00022771"/>
    </source>
</evidence>
<evidence type="ECO:0000313" key="20">
    <source>
        <dbReference type="Proteomes" id="UP000800092"/>
    </source>
</evidence>
<feature type="compositionally biased region" description="Acidic residues" evidence="17">
    <location>
        <begin position="318"/>
        <end position="334"/>
    </location>
</feature>
<evidence type="ECO:0000256" key="6">
    <source>
        <dbReference type="ARBA" id="ARBA00022833"/>
    </source>
</evidence>
<feature type="binding site" evidence="14">
    <location>
        <position position="375"/>
    </location>
    <ligand>
        <name>Zn(2+)</name>
        <dbReference type="ChEBI" id="CHEBI:29105"/>
        <label>2</label>
    </ligand>
</feature>
<keyword evidence="20" id="KW-1185">Reference proteome</keyword>
<dbReference type="Gene3D" id="6.10.140.1740">
    <property type="match status" value="1"/>
</dbReference>
<dbReference type="InterPro" id="IPR019787">
    <property type="entry name" value="Znf_PHD-finger"/>
</dbReference>
<evidence type="ECO:0000256" key="8">
    <source>
        <dbReference type="ARBA" id="ARBA00023204"/>
    </source>
</evidence>
<keyword evidence="6 14" id="KW-0862">Zinc</keyword>
<dbReference type="AlphaFoldDB" id="A0A6A6HF12"/>
<dbReference type="PROSITE" id="PS50016">
    <property type="entry name" value="ZF_PHD_2"/>
    <property type="match status" value="1"/>
</dbReference>
<dbReference type="InterPro" id="IPR011011">
    <property type="entry name" value="Znf_FYVE_PHD"/>
</dbReference>
<dbReference type="PANTHER" id="PTHR10333:SF100">
    <property type="entry name" value="CHROMATIN MODIFICATION-RELATED PROTEIN YNG2"/>
    <property type="match status" value="1"/>
</dbReference>
<reference evidence="19" key="1">
    <citation type="journal article" date="2020" name="Stud. Mycol.">
        <title>101 Dothideomycetes genomes: a test case for predicting lifestyles and emergence of pathogens.</title>
        <authorList>
            <person name="Haridas S."/>
            <person name="Albert R."/>
            <person name="Binder M."/>
            <person name="Bloem J."/>
            <person name="Labutti K."/>
            <person name="Salamov A."/>
            <person name="Andreopoulos B."/>
            <person name="Baker S."/>
            <person name="Barry K."/>
            <person name="Bills G."/>
            <person name="Bluhm B."/>
            <person name="Cannon C."/>
            <person name="Castanera R."/>
            <person name="Culley D."/>
            <person name="Daum C."/>
            <person name="Ezra D."/>
            <person name="Gonzalez J."/>
            <person name="Henrissat B."/>
            <person name="Kuo A."/>
            <person name="Liang C."/>
            <person name="Lipzen A."/>
            <person name="Lutzoni F."/>
            <person name="Magnuson J."/>
            <person name="Mondo S."/>
            <person name="Nolan M."/>
            <person name="Ohm R."/>
            <person name="Pangilinan J."/>
            <person name="Park H.-J."/>
            <person name="Ramirez L."/>
            <person name="Alfaro M."/>
            <person name="Sun H."/>
            <person name="Tritt A."/>
            <person name="Yoshinaga Y."/>
            <person name="Zwiers L.-H."/>
            <person name="Turgeon B."/>
            <person name="Goodwin S."/>
            <person name="Spatafora J."/>
            <person name="Crous P."/>
            <person name="Grigoriev I."/>
        </authorList>
    </citation>
    <scope>NUCLEOTIDE SEQUENCE</scope>
    <source>
        <strain evidence="19">Tuck. ex Michener</strain>
    </source>
</reference>
<evidence type="ECO:0000256" key="12">
    <source>
        <dbReference type="ARBA" id="ARBA00037044"/>
    </source>
</evidence>
<evidence type="ECO:0000256" key="1">
    <source>
        <dbReference type="ARBA" id="ARBA00004123"/>
    </source>
</evidence>
<feature type="site" description="Histone H3K4me3 binding" evidence="13">
    <location>
        <position position="372"/>
    </location>
</feature>
<feature type="binding site" evidence="14">
    <location>
        <position position="389"/>
    </location>
    <ligand>
        <name>Zn(2+)</name>
        <dbReference type="ChEBI" id="CHEBI:29105"/>
        <label>1</label>
    </ligand>
</feature>
<evidence type="ECO:0000256" key="2">
    <source>
        <dbReference type="ARBA" id="ARBA00010210"/>
    </source>
</evidence>
<dbReference type="GO" id="GO:0006325">
    <property type="term" value="P:chromatin organization"/>
    <property type="evidence" value="ECO:0007669"/>
    <property type="project" value="UniProtKB-KW"/>
</dbReference>
<sequence>MAAAEDPASVLEQFIHDAANLPAEIAHLLEEIQAKDAVLQQCKETINKHDGSLQKFVKMNGGHVKNPKEESYHQIIRQNYDTAETLQAEQIGLSEKAVTLIERHMKRLDIKLRDLQNDGSMPLDPNMPSLLRESVGNQVPPPSSNGSTGVNTPLNPLSINTTTGGSANIANAAMARMASHAASGRLGSPAVAGMQPHPMATPSHLASATSSMSQNQREMSVGSESKRRKLNQSLSNLPTASSNLARQSSLGPGTPKAGTPGSRAGSAGPRPAIKKATSRKVAPHQQMRKKVAGRPSLPNKKAGRRLLGGSRASPSTTNDDESQLSEDVGSEDENTSAIAANDGAADEDMEGDEEEGDDTKYCICHSVSYGDMVACDNDNCPYQWFHWGCIGIDKEPVGDWLCDHCRKLPAGQIKKAR</sequence>
<keyword evidence="7 16" id="KW-0156">Chromatin regulator</keyword>
<accession>A0A6A6HF12</accession>
<comment type="subcellular location">
    <subcellularLocation>
        <location evidence="1 16">Nucleus</location>
    </subcellularLocation>
</comment>
<keyword evidence="10" id="KW-0469">Meiosis</keyword>
<dbReference type="PROSITE" id="PS01359">
    <property type="entry name" value="ZF_PHD_1"/>
    <property type="match status" value="1"/>
</dbReference>
<evidence type="ECO:0000256" key="16">
    <source>
        <dbReference type="RuleBase" id="RU361213"/>
    </source>
</evidence>
<feature type="compositionally biased region" description="Acidic residues" evidence="17">
    <location>
        <begin position="344"/>
        <end position="357"/>
    </location>
</feature>
<keyword evidence="3 14" id="KW-0479">Metal-binding</keyword>
<feature type="site" description="Histone H3K4me3 binding" evidence="13">
    <location>
        <position position="361"/>
    </location>
</feature>
<feature type="binding site" evidence="14">
    <location>
        <position position="362"/>
    </location>
    <ligand>
        <name>Zn(2+)</name>
        <dbReference type="ChEBI" id="CHEBI:29105"/>
        <label>1</label>
    </ligand>
</feature>
<feature type="domain" description="PHD-type" evidence="18">
    <location>
        <begin position="359"/>
        <end position="408"/>
    </location>
</feature>
<dbReference type="GO" id="GO:0051321">
    <property type="term" value="P:meiotic cell cycle"/>
    <property type="evidence" value="ECO:0007669"/>
    <property type="project" value="UniProtKB-KW"/>
</dbReference>
<feature type="binding site" evidence="14">
    <location>
        <position position="380"/>
    </location>
    <ligand>
        <name>Zn(2+)</name>
        <dbReference type="ChEBI" id="CHEBI:29105"/>
        <label>2</label>
    </ligand>
</feature>
<organism evidence="19 20">
    <name type="scientific">Viridothelium virens</name>
    <name type="common">Speckled blister lichen</name>
    <name type="synonym">Trypethelium virens</name>
    <dbReference type="NCBI Taxonomy" id="1048519"/>
    <lineage>
        <taxon>Eukaryota</taxon>
        <taxon>Fungi</taxon>
        <taxon>Dikarya</taxon>
        <taxon>Ascomycota</taxon>
        <taxon>Pezizomycotina</taxon>
        <taxon>Dothideomycetes</taxon>
        <taxon>Dothideomycetes incertae sedis</taxon>
        <taxon>Trypetheliales</taxon>
        <taxon>Trypetheliaceae</taxon>
        <taxon>Viridothelium</taxon>
    </lineage>
</organism>
<comment type="function">
    <text evidence="16">Component of an histone acetyltransferase complex.</text>
</comment>
<feature type="binding site" evidence="14">
    <location>
        <position position="405"/>
    </location>
    <ligand>
        <name>Zn(2+)</name>
        <dbReference type="ChEBI" id="CHEBI:29105"/>
        <label>2</label>
    </ligand>
</feature>
<feature type="site" description="Histone H3K4me3 binding" evidence="13">
    <location>
        <position position="384"/>
    </location>
</feature>
<keyword evidence="8" id="KW-0234">DNA repair</keyword>
<dbReference type="Pfam" id="PF12998">
    <property type="entry name" value="ING"/>
    <property type="match status" value="1"/>
</dbReference>
<gene>
    <name evidence="19" type="ORF">EV356DRAFT_443337</name>
</gene>
<dbReference type="Gene3D" id="3.30.40.10">
    <property type="entry name" value="Zinc/RING finger domain, C3HC4 (zinc finger)"/>
    <property type="match status" value="1"/>
</dbReference>
<keyword evidence="11" id="KW-0131">Cell cycle</keyword>
<dbReference type="GO" id="GO:0035267">
    <property type="term" value="C:NuA4 histone acetyltransferase complex"/>
    <property type="evidence" value="ECO:0007669"/>
    <property type="project" value="TreeGrafter"/>
</dbReference>
<feature type="binding site" evidence="14">
    <location>
        <position position="386"/>
    </location>
    <ligand>
        <name>Zn(2+)</name>
        <dbReference type="ChEBI" id="CHEBI:29105"/>
        <label>1</label>
    </ligand>
</feature>
<dbReference type="InterPro" id="IPR001965">
    <property type="entry name" value="Znf_PHD"/>
</dbReference>
<name>A0A6A6HF12_VIRVR</name>
<evidence type="ECO:0000256" key="17">
    <source>
        <dbReference type="SAM" id="MobiDB-lite"/>
    </source>
</evidence>
<feature type="region of interest" description="Disordered" evidence="17">
    <location>
        <begin position="116"/>
        <end position="159"/>
    </location>
</feature>
<comment type="similarity">
    <text evidence="2 16">Belongs to the ING family.</text>
</comment>
<dbReference type="InterPro" id="IPR013083">
    <property type="entry name" value="Znf_RING/FYVE/PHD"/>
</dbReference>
<evidence type="ECO:0000256" key="14">
    <source>
        <dbReference type="PIRSR" id="PIRSR628651-51"/>
    </source>
</evidence>
<dbReference type="CDD" id="cd15505">
    <property type="entry name" value="PHD_ING"/>
    <property type="match status" value="1"/>
</dbReference>
<dbReference type="GO" id="GO:0005634">
    <property type="term" value="C:nucleus"/>
    <property type="evidence" value="ECO:0007669"/>
    <property type="project" value="UniProtKB-SubCell"/>
</dbReference>
<dbReference type="PANTHER" id="PTHR10333">
    <property type="entry name" value="INHIBITOR OF GROWTH PROTEIN"/>
    <property type="match status" value="1"/>
</dbReference>
<evidence type="ECO:0000259" key="18">
    <source>
        <dbReference type="PROSITE" id="PS50016"/>
    </source>
</evidence>
<dbReference type="SMART" id="SM00249">
    <property type="entry name" value="PHD"/>
    <property type="match status" value="1"/>
</dbReference>
<feature type="site" description="Histone H3K4me3 binding" evidence="13">
    <location>
        <position position="376"/>
    </location>
</feature>
<dbReference type="InterPro" id="IPR024610">
    <property type="entry name" value="ING_N_histone-binding"/>
</dbReference>
<keyword evidence="5 15" id="KW-0863">Zinc-finger</keyword>
<feature type="compositionally biased region" description="Polar residues" evidence="17">
    <location>
        <begin position="204"/>
        <end position="218"/>
    </location>
</feature>
<evidence type="ECO:0000256" key="4">
    <source>
        <dbReference type="ARBA" id="ARBA00022763"/>
    </source>
</evidence>
<dbReference type="EMBL" id="ML991785">
    <property type="protein sequence ID" value="KAF2236449.1"/>
    <property type="molecule type" value="Genomic_DNA"/>
</dbReference>
<evidence type="ECO:0000256" key="7">
    <source>
        <dbReference type="ARBA" id="ARBA00022853"/>
    </source>
</evidence>
<dbReference type="CDD" id="cd16858">
    <property type="entry name" value="ING_ING3_Yng2p"/>
    <property type="match status" value="1"/>
</dbReference>